<evidence type="ECO:0000313" key="2">
    <source>
        <dbReference type="Proteomes" id="UP000507470"/>
    </source>
</evidence>
<gene>
    <name evidence="1" type="ORF">MCOR_26837</name>
</gene>
<reference evidence="1 2" key="1">
    <citation type="submission" date="2020-06" db="EMBL/GenBank/DDBJ databases">
        <authorList>
            <person name="Li R."/>
            <person name="Bekaert M."/>
        </authorList>
    </citation>
    <scope>NUCLEOTIDE SEQUENCE [LARGE SCALE GENOMIC DNA]</scope>
    <source>
        <strain evidence="2">wild</strain>
    </source>
</reference>
<protein>
    <submittedName>
        <fullName evidence="1">Uncharacterized protein</fullName>
    </submittedName>
</protein>
<evidence type="ECO:0000313" key="1">
    <source>
        <dbReference type="EMBL" id="CAC5391858.1"/>
    </source>
</evidence>
<name>A0A6J8C610_MYTCO</name>
<accession>A0A6J8C610</accession>
<dbReference type="AlphaFoldDB" id="A0A6J8C610"/>
<dbReference type="EMBL" id="CACVKT020004847">
    <property type="protein sequence ID" value="CAC5391858.1"/>
    <property type="molecule type" value="Genomic_DNA"/>
</dbReference>
<dbReference type="Proteomes" id="UP000507470">
    <property type="component" value="Unassembled WGS sequence"/>
</dbReference>
<keyword evidence="2" id="KW-1185">Reference proteome</keyword>
<organism evidence="1 2">
    <name type="scientific">Mytilus coruscus</name>
    <name type="common">Sea mussel</name>
    <dbReference type="NCBI Taxonomy" id="42192"/>
    <lineage>
        <taxon>Eukaryota</taxon>
        <taxon>Metazoa</taxon>
        <taxon>Spiralia</taxon>
        <taxon>Lophotrochozoa</taxon>
        <taxon>Mollusca</taxon>
        <taxon>Bivalvia</taxon>
        <taxon>Autobranchia</taxon>
        <taxon>Pteriomorphia</taxon>
        <taxon>Mytilida</taxon>
        <taxon>Mytiloidea</taxon>
        <taxon>Mytilidae</taxon>
        <taxon>Mytilinae</taxon>
        <taxon>Mytilus</taxon>
    </lineage>
</organism>
<sequence>MYVHDIDCPLLGDDWITQKDEIPNNNTFIWTPFIRSKVCILKNYITKHKIPNHSKCLLEKGHNWSTARLLLNRTEDVYSSIHLQCILKRNLMCNVVNVTGITIPKDSGNRYVQQENTTERESTFMTLSTEAEGQRVSTNAESTFISELNTTDATFLFEKSVFPLQIGTVNLLTIYC</sequence>
<proteinExistence type="predicted"/>